<gene>
    <name evidence="2" type="ORF">Pla111_11660</name>
</gene>
<proteinExistence type="predicted"/>
<dbReference type="RefSeq" id="WP_146572249.1">
    <property type="nucleotide sequence ID" value="NZ_SJPH01000002.1"/>
</dbReference>
<dbReference type="GO" id="GO:0000272">
    <property type="term" value="P:polysaccharide catabolic process"/>
    <property type="evidence" value="ECO:0007669"/>
    <property type="project" value="InterPro"/>
</dbReference>
<sequence>MSRNRATDALPRHTAYSLAAGAAATLASSQAEAQIIWSGPQDIAIAQFNSQTLDLDGDYYNDVLLKNYVFGGKPYQGANVQYFPGLLVAKQLVPNGIAYARALSTGDVIDAATVTPGINVGSMAYGTTNPNAEFNNAVGAFLGMSFPINATAHYGWVRVTIDNAGGTFVINDWAYNNTPGEGIRAGQIAKGDFNDDGLVDVADYTVWRDTLDSTSDLRADGDADGAITPLDYLEWQAAYGFPPLSVSSSSVPEPTTLGLLAAGAVGLATLRRGRQATREQRLAKHTEPGR</sequence>
<dbReference type="InterPro" id="IPR013424">
    <property type="entry name" value="Ice-binding_C"/>
</dbReference>
<dbReference type="Gene3D" id="1.10.1330.10">
    <property type="entry name" value="Dockerin domain"/>
    <property type="match status" value="1"/>
</dbReference>
<evidence type="ECO:0000313" key="2">
    <source>
        <dbReference type="EMBL" id="TWT47551.1"/>
    </source>
</evidence>
<dbReference type="InterPro" id="IPR036439">
    <property type="entry name" value="Dockerin_dom_sf"/>
</dbReference>
<reference evidence="2 3" key="1">
    <citation type="submission" date="2019-02" db="EMBL/GenBank/DDBJ databases">
        <title>Deep-cultivation of Planctomycetes and their phenomic and genomic characterization uncovers novel biology.</title>
        <authorList>
            <person name="Wiegand S."/>
            <person name="Jogler M."/>
            <person name="Boedeker C."/>
            <person name="Pinto D."/>
            <person name="Vollmers J."/>
            <person name="Rivas-Marin E."/>
            <person name="Kohn T."/>
            <person name="Peeters S.H."/>
            <person name="Heuer A."/>
            <person name="Rast P."/>
            <person name="Oberbeckmann S."/>
            <person name="Bunk B."/>
            <person name="Jeske O."/>
            <person name="Meyerdierks A."/>
            <person name="Storesund J.E."/>
            <person name="Kallscheuer N."/>
            <person name="Luecker S."/>
            <person name="Lage O.M."/>
            <person name="Pohl T."/>
            <person name="Merkel B.J."/>
            <person name="Hornburger P."/>
            <person name="Mueller R.-W."/>
            <person name="Bruemmer F."/>
            <person name="Labrenz M."/>
            <person name="Spormann A.M."/>
            <person name="Op Den Camp H."/>
            <person name="Overmann J."/>
            <person name="Amann R."/>
            <person name="Jetten M.S.M."/>
            <person name="Mascher T."/>
            <person name="Medema M.H."/>
            <person name="Devos D.P."/>
            <person name="Kaster A.-K."/>
            <person name="Ovreas L."/>
            <person name="Rohde M."/>
            <person name="Galperin M.Y."/>
            <person name="Jogler C."/>
        </authorList>
    </citation>
    <scope>NUCLEOTIDE SEQUENCE [LARGE SCALE GENOMIC DNA]</scope>
    <source>
        <strain evidence="2 3">Pla111</strain>
    </source>
</reference>
<keyword evidence="3" id="KW-1185">Reference proteome</keyword>
<protein>
    <recommendedName>
        <fullName evidence="1">Ice-binding protein C-terminal domain-containing protein</fullName>
    </recommendedName>
</protein>
<dbReference type="AlphaFoldDB" id="A0A5C5WBW4"/>
<accession>A0A5C5WBW4</accession>
<dbReference type="EMBL" id="SJPH01000002">
    <property type="protein sequence ID" value="TWT47551.1"/>
    <property type="molecule type" value="Genomic_DNA"/>
</dbReference>
<evidence type="ECO:0000259" key="1">
    <source>
        <dbReference type="Pfam" id="PF07589"/>
    </source>
</evidence>
<dbReference type="OrthoDB" id="273136at2"/>
<dbReference type="Proteomes" id="UP000318995">
    <property type="component" value="Unassembled WGS sequence"/>
</dbReference>
<dbReference type="Pfam" id="PF07589">
    <property type="entry name" value="PEP-CTERM"/>
    <property type="match status" value="1"/>
</dbReference>
<organism evidence="2 3">
    <name type="scientific">Botrimarina hoheduenensis</name>
    <dbReference type="NCBI Taxonomy" id="2528000"/>
    <lineage>
        <taxon>Bacteria</taxon>
        <taxon>Pseudomonadati</taxon>
        <taxon>Planctomycetota</taxon>
        <taxon>Planctomycetia</taxon>
        <taxon>Pirellulales</taxon>
        <taxon>Lacipirellulaceae</taxon>
        <taxon>Botrimarina</taxon>
    </lineage>
</organism>
<name>A0A5C5WBW4_9BACT</name>
<evidence type="ECO:0000313" key="3">
    <source>
        <dbReference type="Proteomes" id="UP000318995"/>
    </source>
</evidence>
<feature type="domain" description="Ice-binding protein C-terminal" evidence="1">
    <location>
        <begin position="250"/>
        <end position="272"/>
    </location>
</feature>
<dbReference type="InterPro" id="IPR018247">
    <property type="entry name" value="EF_Hand_1_Ca_BS"/>
</dbReference>
<dbReference type="PROSITE" id="PS00018">
    <property type="entry name" value="EF_HAND_1"/>
    <property type="match status" value="1"/>
</dbReference>
<comment type="caution">
    <text evidence="2">The sequence shown here is derived from an EMBL/GenBank/DDBJ whole genome shotgun (WGS) entry which is preliminary data.</text>
</comment>
<dbReference type="NCBIfam" id="TIGR02595">
    <property type="entry name" value="PEP_CTERM"/>
    <property type="match status" value="1"/>
</dbReference>
<dbReference type="SUPFAM" id="SSF63446">
    <property type="entry name" value="Type I dockerin domain"/>
    <property type="match status" value="1"/>
</dbReference>